<evidence type="ECO:0000313" key="2">
    <source>
        <dbReference type="EMBL" id="OAC98836.1"/>
    </source>
</evidence>
<dbReference type="AlphaFoldDB" id="A0A162YIN7"/>
<gene>
    <name evidence="2" type="ORF">MUCCIDRAFT_115079</name>
</gene>
<evidence type="ECO:0000259" key="1">
    <source>
        <dbReference type="Pfam" id="PF12937"/>
    </source>
</evidence>
<dbReference type="CDD" id="cd09917">
    <property type="entry name" value="F-box_SF"/>
    <property type="match status" value="1"/>
</dbReference>
<dbReference type="Gene3D" id="1.20.1280.50">
    <property type="match status" value="1"/>
</dbReference>
<dbReference type="OrthoDB" id="2276664at2759"/>
<proteinExistence type="predicted"/>
<dbReference type="VEuPathDB" id="FungiDB:MUCCIDRAFT_115079"/>
<dbReference type="InterPro" id="IPR001810">
    <property type="entry name" value="F-box_dom"/>
</dbReference>
<feature type="domain" description="F-box" evidence="1">
    <location>
        <begin position="8"/>
        <end position="42"/>
    </location>
</feature>
<dbReference type="SUPFAM" id="SSF81383">
    <property type="entry name" value="F-box domain"/>
    <property type="match status" value="1"/>
</dbReference>
<keyword evidence="3" id="KW-1185">Reference proteome</keyword>
<dbReference type="InterPro" id="IPR036047">
    <property type="entry name" value="F-box-like_dom_sf"/>
</dbReference>
<dbReference type="Pfam" id="PF12937">
    <property type="entry name" value="F-box-like"/>
    <property type="match status" value="1"/>
</dbReference>
<dbReference type="Proteomes" id="UP000077051">
    <property type="component" value="Unassembled WGS sequence"/>
</dbReference>
<dbReference type="EMBL" id="AMYB01000009">
    <property type="protein sequence ID" value="OAC98836.1"/>
    <property type="molecule type" value="Genomic_DNA"/>
</dbReference>
<sequence length="394" mass="45467">MTRTTEASLPAEIWIQIFNKIDTFKQLVECSLVNSKWKQLTEEAVSSRHINLNSESEAYTIFNLLGSKPEANQLIKHLTMMPKYTRLEYFRKAIPLVINRNMKTFDGFLQGSLCFKAMFDKALDKEGFACLSNLKAIPSPWDHNTYYDNLLHLLRNTLVEVTLNFRSRNHYSGSNAEWTAHRYLNKFDQLNVLTFNSYVHDVRETEAILNNCLNLRHLTIHLGYLKYSYVDVLLFNSWGQKYTMIDWNESTTQQCDILKTLKIILDGRHETGLVDYLMYKYPNTKSIIVDTINTVEPWRPLLRRLPLEIEDIKDVLGKIERVPDYTLKCQVAFFERDAMIEELEAKGYTASYQCPDLCITTITVTKSSSSLAAINSDTFPPAAAAQQLAPLRVS</sequence>
<accession>A0A162YIN7</accession>
<evidence type="ECO:0000313" key="3">
    <source>
        <dbReference type="Proteomes" id="UP000077051"/>
    </source>
</evidence>
<name>A0A162YIN7_MUCCL</name>
<reference evidence="2 3" key="1">
    <citation type="submission" date="2015-06" db="EMBL/GenBank/DDBJ databases">
        <title>Expansion of signal transduction pathways in fungi by whole-genome duplication.</title>
        <authorList>
            <consortium name="DOE Joint Genome Institute"/>
            <person name="Corrochano L.M."/>
            <person name="Kuo A."/>
            <person name="Marcet-Houben M."/>
            <person name="Polaino S."/>
            <person name="Salamov A."/>
            <person name="Villalobos J.M."/>
            <person name="Alvarez M.I."/>
            <person name="Avalos J."/>
            <person name="Benito E.P."/>
            <person name="Benoit I."/>
            <person name="Burger G."/>
            <person name="Camino L.P."/>
            <person name="Canovas D."/>
            <person name="Cerda-Olmedo E."/>
            <person name="Cheng J.-F."/>
            <person name="Dominguez A."/>
            <person name="Elias M."/>
            <person name="Eslava A.P."/>
            <person name="Glaser F."/>
            <person name="Grimwood J."/>
            <person name="Gutierrez G."/>
            <person name="Heitman J."/>
            <person name="Henrissat B."/>
            <person name="Iturriaga E.A."/>
            <person name="Lang B.F."/>
            <person name="Lavin J.L."/>
            <person name="Lee S."/>
            <person name="Li W."/>
            <person name="Lindquist E."/>
            <person name="Lopez-Garcia S."/>
            <person name="Luque E.M."/>
            <person name="Marcos A.T."/>
            <person name="Martin J."/>
            <person name="Mccluskey K."/>
            <person name="Medina H.R."/>
            <person name="Miralles-Duran A."/>
            <person name="Miyazaki A."/>
            <person name="Munoz-Torres E."/>
            <person name="Oguiza J.A."/>
            <person name="Ohm R."/>
            <person name="Olmedo M."/>
            <person name="Orejas M."/>
            <person name="Ortiz-Castellanos L."/>
            <person name="Pisabarro A.G."/>
            <person name="Rodriguez-Romero J."/>
            <person name="Ruiz-Herrera J."/>
            <person name="Ruiz-Vazquez R."/>
            <person name="Sanz C."/>
            <person name="Schackwitz W."/>
            <person name="Schmutz J."/>
            <person name="Shahriari M."/>
            <person name="Shelest E."/>
            <person name="Silva-Franco F."/>
            <person name="Soanes D."/>
            <person name="Syed K."/>
            <person name="Tagua V.G."/>
            <person name="Talbot N.J."/>
            <person name="Thon M."/>
            <person name="De Vries R.P."/>
            <person name="Wiebenga A."/>
            <person name="Yadav J.S."/>
            <person name="Braun E.L."/>
            <person name="Baker S."/>
            <person name="Garre V."/>
            <person name="Horwitz B."/>
            <person name="Torres-Martinez S."/>
            <person name="Idnurm A."/>
            <person name="Herrera-Estrella A."/>
            <person name="Gabaldon T."/>
            <person name="Grigoriev I.V."/>
        </authorList>
    </citation>
    <scope>NUCLEOTIDE SEQUENCE [LARGE SCALE GENOMIC DNA]</scope>
    <source>
        <strain evidence="2 3">CBS 277.49</strain>
    </source>
</reference>
<protein>
    <recommendedName>
        <fullName evidence="1">F-box domain-containing protein</fullName>
    </recommendedName>
</protein>
<organism evidence="2 3">
    <name type="scientific">Mucor lusitanicus CBS 277.49</name>
    <dbReference type="NCBI Taxonomy" id="747725"/>
    <lineage>
        <taxon>Eukaryota</taxon>
        <taxon>Fungi</taxon>
        <taxon>Fungi incertae sedis</taxon>
        <taxon>Mucoromycota</taxon>
        <taxon>Mucoromycotina</taxon>
        <taxon>Mucoromycetes</taxon>
        <taxon>Mucorales</taxon>
        <taxon>Mucorineae</taxon>
        <taxon>Mucoraceae</taxon>
        <taxon>Mucor</taxon>
    </lineage>
</organism>
<comment type="caution">
    <text evidence="2">The sequence shown here is derived from an EMBL/GenBank/DDBJ whole genome shotgun (WGS) entry which is preliminary data.</text>
</comment>